<accession>A0A6M3L8X1</accession>
<keyword evidence="2" id="KW-0489">Methyltransferase</keyword>
<evidence type="ECO:0000313" key="2">
    <source>
        <dbReference type="EMBL" id="QJA90232.1"/>
    </source>
</evidence>
<keyword evidence="2" id="KW-0808">Transferase</keyword>
<dbReference type="EMBL" id="MT142899">
    <property type="protein sequence ID" value="QJA90232.1"/>
    <property type="molecule type" value="Genomic_DNA"/>
</dbReference>
<feature type="domain" description="Methyltransferase type 11" evidence="1">
    <location>
        <begin position="8"/>
        <end position="78"/>
    </location>
</feature>
<dbReference type="GO" id="GO:0008757">
    <property type="term" value="F:S-adenosylmethionine-dependent methyltransferase activity"/>
    <property type="evidence" value="ECO:0007669"/>
    <property type="project" value="InterPro"/>
</dbReference>
<dbReference type="SUPFAM" id="SSF53335">
    <property type="entry name" value="S-adenosyl-L-methionine-dependent methyltransferases"/>
    <property type="match status" value="1"/>
</dbReference>
<reference evidence="2" key="1">
    <citation type="submission" date="2020-03" db="EMBL/GenBank/DDBJ databases">
        <title>The deep terrestrial virosphere.</title>
        <authorList>
            <person name="Holmfeldt K."/>
            <person name="Nilsson E."/>
            <person name="Simone D."/>
            <person name="Lopez-Fernandez M."/>
            <person name="Wu X."/>
            <person name="de Brujin I."/>
            <person name="Lundin D."/>
            <person name="Andersson A."/>
            <person name="Bertilsson S."/>
            <person name="Dopson M."/>
        </authorList>
    </citation>
    <scope>NUCLEOTIDE SEQUENCE</scope>
    <source>
        <strain evidence="2">MM415B02414</strain>
    </source>
</reference>
<organism evidence="2">
    <name type="scientific">viral metagenome</name>
    <dbReference type="NCBI Taxonomy" id="1070528"/>
    <lineage>
        <taxon>unclassified sequences</taxon>
        <taxon>metagenomes</taxon>
        <taxon>organismal metagenomes</taxon>
    </lineage>
</organism>
<dbReference type="InterPro" id="IPR029063">
    <property type="entry name" value="SAM-dependent_MTases_sf"/>
</dbReference>
<gene>
    <name evidence="2" type="ORF">MM415B02414_0005</name>
</gene>
<dbReference type="Gene3D" id="3.40.50.150">
    <property type="entry name" value="Vaccinia Virus protein VP39"/>
    <property type="match status" value="1"/>
</dbReference>
<evidence type="ECO:0000259" key="1">
    <source>
        <dbReference type="Pfam" id="PF08241"/>
    </source>
</evidence>
<dbReference type="GO" id="GO:0032259">
    <property type="term" value="P:methylation"/>
    <property type="evidence" value="ECO:0007669"/>
    <property type="project" value="UniProtKB-KW"/>
</dbReference>
<name>A0A6M3L8X1_9ZZZZ</name>
<sequence length="171" mass="20383">MKLNLGCGTDIREKYFNVDRFKLPGVNFIHDLSIAPWPFGNDSVDEILMYHVLEHLPDTVEAMEELWRILKPGGRAYIRVPFWNSAGAFGDPTHKRYFRRETFDFFDPDKAHRRDYYSVAKFKVRCLSYRIWFLKGFRTKNKILIRLYNLISLFLCHMILEVELKLTAIKE</sequence>
<protein>
    <submittedName>
        <fullName evidence="2">Putative methyltransferase</fullName>
    </submittedName>
</protein>
<dbReference type="Pfam" id="PF08241">
    <property type="entry name" value="Methyltransf_11"/>
    <property type="match status" value="1"/>
</dbReference>
<dbReference type="InterPro" id="IPR013216">
    <property type="entry name" value="Methyltransf_11"/>
</dbReference>
<dbReference type="CDD" id="cd02440">
    <property type="entry name" value="AdoMet_MTases"/>
    <property type="match status" value="1"/>
</dbReference>
<proteinExistence type="predicted"/>
<dbReference type="AlphaFoldDB" id="A0A6M3L8X1"/>